<evidence type="ECO:0000256" key="1">
    <source>
        <dbReference type="SAM" id="MobiDB-lite"/>
    </source>
</evidence>
<reference evidence="2" key="1">
    <citation type="submission" date="2021-12" db="EMBL/GenBank/DDBJ databases">
        <authorList>
            <person name="King R."/>
        </authorList>
    </citation>
    <scope>NUCLEOTIDE SEQUENCE</scope>
</reference>
<dbReference type="EMBL" id="OU963906">
    <property type="protein sequence ID" value="CAH0672521.1"/>
    <property type="molecule type" value="Genomic_DNA"/>
</dbReference>
<gene>
    <name evidence="2" type="ORF">CHILSU_LOCUS2116</name>
</gene>
<accession>A0ABN8EA95</accession>
<sequence length="192" mass="23411">MENEEQERKKLNDDMVVFLRKRSETETPRYAARLHAYVDVQRKRNRAAAAKRRSEHGHERKISANKKKGEIEQKDKNAENSASRLNAARRSNCGLVGEHPGAEDDRMSRRRGGDKNGMGRTRSFSRSRSAEPSDRCGRRRRRRRSCSRRRRRRRSCRRRRRRSCRRRPRRRRRSCSRRRRRRSCRRRRRRCR</sequence>
<evidence type="ECO:0000313" key="2">
    <source>
        <dbReference type="EMBL" id="CAH0672521.1"/>
    </source>
</evidence>
<feature type="compositionally biased region" description="Basic residues" evidence="1">
    <location>
        <begin position="43"/>
        <end position="55"/>
    </location>
</feature>
<feature type="compositionally biased region" description="Basic residues" evidence="1">
    <location>
        <begin position="137"/>
        <end position="181"/>
    </location>
</feature>
<evidence type="ECO:0000313" key="3">
    <source>
        <dbReference type="Proteomes" id="UP001153292"/>
    </source>
</evidence>
<feature type="compositionally biased region" description="Basic and acidic residues" evidence="1">
    <location>
        <begin position="100"/>
        <end position="114"/>
    </location>
</feature>
<dbReference type="Proteomes" id="UP001153292">
    <property type="component" value="Chromosome 13"/>
</dbReference>
<protein>
    <submittedName>
        <fullName evidence="2">Uncharacterized protein</fullName>
    </submittedName>
</protein>
<name>A0ABN8EA95_CHISP</name>
<proteinExistence type="predicted"/>
<organism evidence="2 3">
    <name type="scientific">Chilo suppressalis</name>
    <name type="common">Asiatic rice borer moth</name>
    <dbReference type="NCBI Taxonomy" id="168631"/>
    <lineage>
        <taxon>Eukaryota</taxon>
        <taxon>Metazoa</taxon>
        <taxon>Ecdysozoa</taxon>
        <taxon>Arthropoda</taxon>
        <taxon>Hexapoda</taxon>
        <taxon>Insecta</taxon>
        <taxon>Pterygota</taxon>
        <taxon>Neoptera</taxon>
        <taxon>Endopterygota</taxon>
        <taxon>Lepidoptera</taxon>
        <taxon>Glossata</taxon>
        <taxon>Ditrysia</taxon>
        <taxon>Pyraloidea</taxon>
        <taxon>Crambidae</taxon>
        <taxon>Crambinae</taxon>
        <taxon>Chilo</taxon>
    </lineage>
</organism>
<feature type="compositionally biased region" description="Basic and acidic residues" evidence="1">
    <location>
        <begin position="56"/>
        <end position="78"/>
    </location>
</feature>
<feature type="region of interest" description="Disordered" evidence="1">
    <location>
        <begin position="38"/>
        <end position="181"/>
    </location>
</feature>
<keyword evidence="3" id="KW-1185">Reference proteome</keyword>